<dbReference type="InterPro" id="IPR002509">
    <property type="entry name" value="NODB_dom"/>
</dbReference>
<gene>
    <name evidence="3" type="ORF">JOD17_001230</name>
</gene>
<dbReference type="RefSeq" id="WP_204696246.1">
    <property type="nucleotide sequence ID" value="NZ_JAFBEC010000003.1"/>
</dbReference>
<keyword evidence="1" id="KW-0732">Signal</keyword>
<accession>A0ABS2P9P9</accession>
<dbReference type="Pfam" id="PF01522">
    <property type="entry name" value="Polysacc_deac_1"/>
    <property type="match status" value="1"/>
</dbReference>
<evidence type="ECO:0000259" key="2">
    <source>
        <dbReference type="PROSITE" id="PS51677"/>
    </source>
</evidence>
<dbReference type="Proteomes" id="UP000741863">
    <property type="component" value="Unassembled WGS sequence"/>
</dbReference>
<keyword evidence="4" id="KW-1185">Reference proteome</keyword>
<protein>
    <submittedName>
        <fullName evidence="3">Peptidoglycan/xylan/chitin deacetylase (PgdA/CDA1 family)</fullName>
    </submittedName>
</protein>
<organism evidence="3 4">
    <name type="scientific">Geomicrobium sediminis</name>
    <dbReference type="NCBI Taxonomy" id="1347788"/>
    <lineage>
        <taxon>Bacteria</taxon>
        <taxon>Bacillati</taxon>
        <taxon>Bacillota</taxon>
        <taxon>Bacilli</taxon>
        <taxon>Bacillales</taxon>
        <taxon>Geomicrobium</taxon>
    </lineage>
</organism>
<reference evidence="3 4" key="1">
    <citation type="submission" date="2021-01" db="EMBL/GenBank/DDBJ databases">
        <title>Genomic Encyclopedia of Type Strains, Phase IV (KMG-IV): sequencing the most valuable type-strain genomes for metagenomic binning, comparative biology and taxonomic classification.</title>
        <authorList>
            <person name="Goeker M."/>
        </authorList>
    </citation>
    <scope>NUCLEOTIDE SEQUENCE [LARGE SCALE GENOMIC DNA]</scope>
    <source>
        <strain evidence="3 4">DSM 25540</strain>
    </source>
</reference>
<dbReference type="InterPro" id="IPR011330">
    <property type="entry name" value="Glyco_hydro/deAcase_b/a-brl"/>
</dbReference>
<name>A0ABS2P9P9_9BACL</name>
<dbReference type="InterPro" id="IPR050248">
    <property type="entry name" value="Polysacc_deacetylase_ArnD"/>
</dbReference>
<dbReference type="Gene3D" id="3.20.20.370">
    <property type="entry name" value="Glycoside hydrolase/deacetylase"/>
    <property type="match status" value="1"/>
</dbReference>
<dbReference type="PANTHER" id="PTHR10587">
    <property type="entry name" value="GLYCOSYL TRANSFERASE-RELATED"/>
    <property type="match status" value="1"/>
</dbReference>
<dbReference type="PROSITE" id="PS51677">
    <property type="entry name" value="NODB"/>
    <property type="match status" value="1"/>
</dbReference>
<feature type="signal peptide" evidence="1">
    <location>
        <begin position="1"/>
        <end position="22"/>
    </location>
</feature>
<sequence length="246" mass="27318">MKRFTLSFLCTLLIALSIFVDSMDARQVGSLPGLADQYPELVFVRGNDATNQIALTFDDGPDPRFTDTVLNALEEFDVPATFFVLGQRAEANPDYVRRIVDEGHDIANHTYSHPNLADLTVDEMEQEINQADAVIENIVGFRPRLFRPPFGSISEEDVVRLGEMNNVAIGWDVDPNDWQEIPADEVSERVIADTTAGSIILLHDGVDSPDLTVNSPEALQTIIPELQSQGYEFVTVSELIGIENRK</sequence>
<dbReference type="PANTHER" id="PTHR10587:SF125">
    <property type="entry name" value="POLYSACCHARIDE DEACETYLASE YHEN-RELATED"/>
    <property type="match status" value="1"/>
</dbReference>
<feature type="chain" id="PRO_5045132573" evidence="1">
    <location>
        <begin position="23"/>
        <end position="246"/>
    </location>
</feature>
<evidence type="ECO:0000313" key="4">
    <source>
        <dbReference type="Proteomes" id="UP000741863"/>
    </source>
</evidence>
<feature type="domain" description="NodB homology" evidence="2">
    <location>
        <begin position="51"/>
        <end position="234"/>
    </location>
</feature>
<evidence type="ECO:0000313" key="3">
    <source>
        <dbReference type="EMBL" id="MBM7632137.1"/>
    </source>
</evidence>
<dbReference type="SUPFAM" id="SSF88713">
    <property type="entry name" value="Glycoside hydrolase/deacetylase"/>
    <property type="match status" value="1"/>
</dbReference>
<evidence type="ECO:0000256" key="1">
    <source>
        <dbReference type="SAM" id="SignalP"/>
    </source>
</evidence>
<dbReference type="EMBL" id="JAFBEC010000003">
    <property type="protein sequence ID" value="MBM7632137.1"/>
    <property type="molecule type" value="Genomic_DNA"/>
</dbReference>
<comment type="caution">
    <text evidence="3">The sequence shown here is derived from an EMBL/GenBank/DDBJ whole genome shotgun (WGS) entry which is preliminary data.</text>
</comment>
<proteinExistence type="predicted"/>